<dbReference type="RefSeq" id="WP_377386817.1">
    <property type="nucleotide sequence ID" value="NZ_JBHSAN010000006.1"/>
</dbReference>
<dbReference type="InterPro" id="IPR046373">
    <property type="entry name" value="Acyl-CoA_Oxase/DH_mid-dom_sf"/>
</dbReference>
<keyword evidence="8" id="KW-1185">Reference proteome</keyword>
<evidence type="ECO:0000256" key="1">
    <source>
        <dbReference type="ARBA" id="ARBA00022630"/>
    </source>
</evidence>
<dbReference type="InterPro" id="IPR009100">
    <property type="entry name" value="AcylCoA_DH/oxidase_NM_dom_sf"/>
</dbReference>
<dbReference type="Gene3D" id="2.40.110.10">
    <property type="entry name" value="Butyryl-CoA Dehydrogenase, subunit A, domain 2"/>
    <property type="match status" value="1"/>
</dbReference>
<dbReference type="SUPFAM" id="SSF47203">
    <property type="entry name" value="Acyl-CoA dehydrogenase C-terminal domain-like"/>
    <property type="match status" value="1"/>
</dbReference>
<dbReference type="InterPro" id="IPR036250">
    <property type="entry name" value="AcylCo_DH-like_C"/>
</dbReference>
<feature type="domain" description="HpaB/PvcC/4-BUDH N-terminal" evidence="6">
    <location>
        <begin position="4"/>
        <end position="269"/>
    </location>
</feature>
<organism evidence="7 8">
    <name type="scientific">Prauserella oleivorans</name>
    <dbReference type="NCBI Taxonomy" id="1478153"/>
    <lineage>
        <taxon>Bacteria</taxon>
        <taxon>Bacillati</taxon>
        <taxon>Actinomycetota</taxon>
        <taxon>Actinomycetes</taxon>
        <taxon>Pseudonocardiales</taxon>
        <taxon>Pseudonocardiaceae</taxon>
        <taxon>Prauserella</taxon>
    </lineage>
</organism>
<dbReference type="Gene3D" id="1.10.3140.10">
    <property type="entry name" value="4-hydroxybutyryl-coa dehydratase, domain 1"/>
    <property type="match status" value="1"/>
</dbReference>
<evidence type="ECO:0000313" key="8">
    <source>
        <dbReference type="Proteomes" id="UP001597478"/>
    </source>
</evidence>
<comment type="caution">
    <text evidence="7">The sequence shown here is derived from an EMBL/GenBank/DDBJ whole genome shotgun (WGS) entry which is preliminary data.</text>
</comment>
<dbReference type="SUPFAM" id="SSF56645">
    <property type="entry name" value="Acyl-CoA dehydrogenase NM domain-like"/>
    <property type="match status" value="1"/>
</dbReference>
<evidence type="ECO:0000256" key="2">
    <source>
        <dbReference type="ARBA" id="ARBA00022827"/>
    </source>
</evidence>
<name>A0ABW5W774_9PSEU</name>
<sequence>MIRTGDDYRESIRDGREVWMGNERVHDVTSHPAFKPIVDIRAHIYDMAHAAETRDVMTYTDPETGELNCIANRLPRTQQDWWDKRRATDLVLDHAGGVVTRVGDETIGEMWSLYDGQDVLNEVDPRFSANIRTAIQDAMRDDPFHVSANTDPKGDRSRAPQDQDPDMLLHVVRETDNGIVVRGAKYETAAAYANQAFTKPTIANWGTDEMSDYAVGFILDMGAPGLKFICRSGFAGRAPATDYPLANRVDEVESMVIFDDVEIPWEKVLFYRHTRAASYIRSTLHRYSAFAYVQRTLRFADLLIGAALWNVKQTGLERQQAVQEKLAMLACYRETINAHLTAAIAMAEPSPGGLLMPNQSLLYTGRVAALSPLAEMMHLARELCGGQICITPDAAAFENPATAGWLGKFYSINENWVADDRRKLLALARDLLNSDYAGHRLTFQLFAQAPPFAHLAAVYHNFDYAGPLDLVRSVAGLSDKVLTSKGDQA</sequence>
<evidence type="ECO:0000256" key="4">
    <source>
        <dbReference type="SAM" id="MobiDB-lite"/>
    </source>
</evidence>
<keyword evidence="3" id="KW-0560">Oxidoreductase</keyword>
<dbReference type="PANTHER" id="PTHR36117">
    <property type="entry name" value="4-HYDROXYPHENYLACETATE 3-MONOOXYGENASE-RELATED"/>
    <property type="match status" value="1"/>
</dbReference>
<gene>
    <name evidence="7" type="ORF">ACFS2C_06135</name>
</gene>
<evidence type="ECO:0000259" key="6">
    <source>
        <dbReference type="Pfam" id="PF11794"/>
    </source>
</evidence>
<proteinExistence type="predicted"/>
<feature type="domain" description="HpaB/PvcC/4-BUDH C-terminal" evidence="5">
    <location>
        <begin position="280"/>
        <end position="476"/>
    </location>
</feature>
<dbReference type="InterPro" id="IPR024674">
    <property type="entry name" value="HpaB/PvcC/4-BUDH_N"/>
</dbReference>
<reference evidence="8" key="1">
    <citation type="journal article" date="2019" name="Int. J. Syst. Evol. Microbiol.">
        <title>The Global Catalogue of Microorganisms (GCM) 10K type strain sequencing project: providing services to taxonomists for standard genome sequencing and annotation.</title>
        <authorList>
            <consortium name="The Broad Institute Genomics Platform"/>
            <consortium name="The Broad Institute Genome Sequencing Center for Infectious Disease"/>
            <person name="Wu L."/>
            <person name="Ma J."/>
        </authorList>
    </citation>
    <scope>NUCLEOTIDE SEQUENCE [LARGE SCALE GENOMIC DNA]</scope>
    <source>
        <strain evidence="8">IBRC-M 10906</strain>
    </source>
</reference>
<dbReference type="Proteomes" id="UP001597478">
    <property type="component" value="Unassembled WGS sequence"/>
</dbReference>
<dbReference type="Pfam" id="PF11794">
    <property type="entry name" value="HpaB_N"/>
    <property type="match status" value="1"/>
</dbReference>
<evidence type="ECO:0000313" key="7">
    <source>
        <dbReference type="EMBL" id="MFD2798967.1"/>
    </source>
</evidence>
<evidence type="ECO:0000256" key="3">
    <source>
        <dbReference type="ARBA" id="ARBA00023002"/>
    </source>
</evidence>
<accession>A0ABW5W774</accession>
<feature type="region of interest" description="Disordered" evidence="4">
    <location>
        <begin position="141"/>
        <end position="165"/>
    </location>
</feature>
<evidence type="ECO:0000259" key="5">
    <source>
        <dbReference type="Pfam" id="PF03241"/>
    </source>
</evidence>
<protein>
    <submittedName>
        <fullName evidence="7">4-hydroxyphenylacetate 3-hydroxylase family protein</fullName>
    </submittedName>
</protein>
<dbReference type="EMBL" id="JBHUOF010000007">
    <property type="protein sequence ID" value="MFD2798967.1"/>
    <property type="molecule type" value="Genomic_DNA"/>
</dbReference>
<dbReference type="InterPro" id="IPR024719">
    <property type="entry name" value="HpaB/PvcC/4-BUDH_C"/>
</dbReference>
<dbReference type="PIRSF" id="PIRSF000331">
    <property type="entry name" value="HpaA_HpaB"/>
    <property type="match status" value="1"/>
</dbReference>
<keyword evidence="1" id="KW-0285">Flavoprotein</keyword>
<dbReference type="InterPro" id="IPR004925">
    <property type="entry name" value="HpaB/PvcC/4-BUDH"/>
</dbReference>
<dbReference type="Gene3D" id="1.20.140.10">
    <property type="entry name" value="Butyryl-CoA Dehydrogenase, subunit A, domain 3"/>
    <property type="match status" value="1"/>
</dbReference>
<dbReference type="Pfam" id="PF03241">
    <property type="entry name" value="HpaB"/>
    <property type="match status" value="1"/>
</dbReference>
<keyword evidence="2" id="KW-0274">FAD</keyword>
<feature type="compositionally biased region" description="Basic and acidic residues" evidence="4">
    <location>
        <begin position="152"/>
        <end position="161"/>
    </location>
</feature>
<dbReference type="PANTHER" id="PTHR36117:SF3">
    <property type="entry name" value="4-HYDROXYPHENYLACETATE 3-MONOOXYGENASE-RELATED"/>
    <property type="match status" value="1"/>
</dbReference>